<reference evidence="3 4" key="1">
    <citation type="submission" date="2014-11" db="EMBL/GenBank/DDBJ databases">
        <title>Comparative genomic analysis of Cryptosporidium hominis reveals occurrence of genetic recombination in virulent subtypes.</title>
        <authorList>
            <person name="Guo Y."/>
            <person name="Tang K."/>
            <person name="Frace M."/>
            <person name="Li N."/>
            <person name="Roellig D.M."/>
            <person name="Sammons S."/>
            <person name="Knipe K."/>
            <person name="Rowe L."/>
            <person name="Feng Y."/>
            <person name="Xiao L."/>
        </authorList>
    </citation>
    <scope>NUCLEOTIDE SEQUENCE [LARGE SCALE GENOMIC DNA]</scope>
    <source>
        <strain evidence="3">30976</strain>
    </source>
</reference>
<dbReference type="Proteomes" id="UP000199752">
    <property type="component" value="Chromosome 4"/>
</dbReference>
<protein>
    <submittedName>
        <fullName evidence="2">Uncharacterized protein</fullName>
    </submittedName>
</protein>
<dbReference type="Proteomes" id="UP001429100">
    <property type="component" value="Unassembled WGS sequence"/>
</dbReference>
<evidence type="ECO:0000256" key="1">
    <source>
        <dbReference type="SAM" id="MobiDB-lite"/>
    </source>
</evidence>
<reference evidence="3 4" key="3">
    <citation type="submission" date="2017-10" db="EMBL/GenBank/DDBJ databases">
        <title>Consistent, comparative and evidence-based genome annotation and re-annotation for the closely-related species, Cryptosporidium parvum, C. hominis and C. tyzzeri.</title>
        <authorList>
            <person name="Baptista R.P."/>
            <person name="Li Y."/>
            <person name="Sateriale A."/>
            <person name="Striepen B."/>
            <person name="Kissinger J.C."/>
        </authorList>
    </citation>
    <scope>NUCLEOTIDE SEQUENCE [LARGE SCALE GENOMIC DNA]</scope>
    <source>
        <strain evidence="3">30976</strain>
    </source>
</reference>
<dbReference type="VEuPathDB" id="CryptoDB:CHUDEA4_3370"/>
<evidence type="ECO:0000313" key="2">
    <source>
        <dbReference type="EMBL" id="CUV05762.1"/>
    </source>
</evidence>
<feature type="region of interest" description="Disordered" evidence="1">
    <location>
        <begin position="1"/>
        <end position="30"/>
    </location>
</feature>
<sequence>MVSDGSSYYSEDSERSLTSEEENFSEGSWEDEEDAEYIFNSREVFGLKLIADDKKTIKSLDNVEFHVDGSDGVSRWIRVMIDSSIQTEHKKVIEEIFNNVFQGFGVSEDSSRIEFPAKIKIKNKKTGIEECLILDFQLPRGDEILLAETPSESKPVVNSLMSHLYIYKYNEDGLKFKNYHKDQKVDNGFGFKTWHKYSH</sequence>
<dbReference type="VEuPathDB" id="CryptoDB:Chro.40383"/>
<proteinExistence type="predicted"/>
<dbReference type="VEuPathDB" id="CryptoDB:GY17_00001813"/>
<keyword evidence="4" id="KW-1185">Reference proteome</keyword>
<feature type="compositionally biased region" description="Low complexity" evidence="1">
    <location>
        <begin position="1"/>
        <end position="10"/>
    </location>
</feature>
<dbReference type="EMBL" id="JTAI01000020">
    <property type="protein sequence ID" value="PPS96244.1"/>
    <property type="molecule type" value="Genomic_DNA"/>
</dbReference>
<dbReference type="AlphaFoldDB" id="A0A0S4TFK6"/>
<dbReference type="EMBL" id="LN877950">
    <property type="protein sequence ID" value="CUV05762.1"/>
    <property type="molecule type" value="Genomic_DNA"/>
</dbReference>
<reference evidence="2" key="2">
    <citation type="submission" date="2015-08" db="EMBL/GenBank/DDBJ databases">
        <authorList>
            <person name="Babu N.S."/>
            <person name="Beckwith C.J."/>
            <person name="Beseler K.G."/>
            <person name="Brison A."/>
            <person name="Carone J.V."/>
            <person name="Caskin T.P."/>
            <person name="Diamond M."/>
            <person name="Durham M.E."/>
            <person name="Foxe J.M."/>
            <person name="Go M."/>
            <person name="Henderson B.A."/>
            <person name="Jones I.B."/>
            <person name="McGettigan J.A."/>
            <person name="Micheletti S.J."/>
            <person name="Nasrallah M.E."/>
            <person name="Ortiz D."/>
            <person name="Piller C.R."/>
            <person name="Privatt S.R."/>
            <person name="Schneider S.L."/>
            <person name="Sharp S."/>
            <person name="Smith T.C."/>
            <person name="Stanton J.D."/>
            <person name="Ullery H.E."/>
            <person name="Wilson R.J."/>
            <person name="Serrano M.G."/>
            <person name="Buck G."/>
            <person name="Lee V."/>
            <person name="Wang Y."/>
            <person name="Carvalho R."/>
            <person name="Voegtly L."/>
            <person name="Shi R."/>
            <person name="Duckworth R."/>
            <person name="Johnson A."/>
            <person name="Loviza R."/>
            <person name="Walstead R."/>
            <person name="Shah Z."/>
            <person name="Kiflezghi M."/>
            <person name="Wade K."/>
            <person name="Ball S.L."/>
            <person name="Bradley K.W."/>
            <person name="Asai D.J."/>
            <person name="Bowman C.A."/>
            <person name="Russell D.A."/>
            <person name="Pope W.H."/>
            <person name="Jacobs-Sera D."/>
            <person name="Hendrix R.W."/>
            <person name="Hatfull G.F."/>
        </authorList>
    </citation>
    <scope>NUCLEOTIDE SEQUENCE [LARGE SCALE GENOMIC DNA]</scope>
</reference>
<gene>
    <name evidence="2" type="ORF">CHUDEA4_3370</name>
    <name evidence="3" type="ORF">GY17_00001813</name>
</gene>
<evidence type="ECO:0000313" key="3">
    <source>
        <dbReference type="EMBL" id="PPS96244.1"/>
    </source>
</evidence>
<feature type="compositionally biased region" description="Acidic residues" evidence="1">
    <location>
        <begin position="19"/>
        <end position="30"/>
    </location>
</feature>
<name>A0A0S4TFK6_CRYHO</name>
<dbReference type="OrthoDB" id="339515at2759"/>
<accession>A0A0S4TFK6</accession>
<dbReference type="VEuPathDB" id="CryptoDB:ChTU502y2012_408g0260"/>
<evidence type="ECO:0000313" key="4">
    <source>
        <dbReference type="Proteomes" id="UP001429100"/>
    </source>
</evidence>
<organism evidence="2">
    <name type="scientific">Cryptosporidium hominis</name>
    <dbReference type="NCBI Taxonomy" id="237895"/>
    <lineage>
        <taxon>Eukaryota</taxon>
        <taxon>Sar</taxon>
        <taxon>Alveolata</taxon>
        <taxon>Apicomplexa</taxon>
        <taxon>Conoidasida</taxon>
        <taxon>Coccidia</taxon>
        <taxon>Eucoccidiorida</taxon>
        <taxon>Eimeriorina</taxon>
        <taxon>Cryptosporidiidae</taxon>
        <taxon>Cryptosporidium</taxon>
    </lineage>
</organism>